<keyword evidence="5" id="KW-1185">Reference proteome</keyword>
<dbReference type="InterPro" id="IPR000182">
    <property type="entry name" value="GNAT_dom"/>
</dbReference>
<dbReference type="InterPro" id="IPR050832">
    <property type="entry name" value="Bact_Acetyltransf"/>
</dbReference>
<evidence type="ECO:0000256" key="1">
    <source>
        <dbReference type="ARBA" id="ARBA00022679"/>
    </source>
</evidence>
<gene>
    <name evidence="4" type="ORF">IGS67_12305</name>
</gene>
<sequence length="336" mass="36640">MQLHPDLTWRAVTPADAPALLRLFNAVEEADAQPYRMALPEVEDMLAEPWRDLARDTVLGVDATGTPRAYMTLVAPPGDTSEKRVFLDGGVEQEWRGRGVGRTLVAWALARSAEMLAGTSADVPWRVGVICGTEDERSQRLFTRAGLAPLRWYASLKRDLADPLPDVRVPDGIRLAEWTPGDDEEVRQAHNAAFADHWGSQPISAEDWASGRTMFAPAWSLVARDTTQPGEPVVGYLLSDRFEEDWPAQGFTSGYLSRLGVLRSQRGRGLATALLAEALHRIAADGLEAATLGVDTANPTGAFRLYESLGFVEYHGEVLYAVTSTGGARLDDLATL</sequence>
<feature type="domain" description="N-acetyltransferase" evidence="3">
    <location>
        <begin position="7"/>
        <end position="165"/>
    </location>
</feature>
<keyword evidence="2" id="KW-0012">Acyltransferase</keyword>
<dbReference type="SUPFAM" id="SSF55729">
    <property type="entry name" value="Acyl-CoA N-acyltransferases (Nat)"/>
    <property type="match status" value="2"/>
</dbReference>
<dbReference type="Gene3D" id="3.40.630.30">
    <property type="match status" value="1"/>
</dbReference>
<evidence type="ECO:0000313" key="5">
    <source>
        <dbReference type="Proteomes" id="UP000642107"/>
    </source>
</evidence>
<dbReference type="EMBL" id="JACZDF010000007">
    <property type="protein sequence ID" value="MBD9700261.1"/>
    <property type="molecule type" value="Genomic_DNA"/>
</dbReference>
<proteinExistence type="predicted"/>
<keyword evidence="1" id="KW-0808">Transferase</keyword>
<feature type="domain" description="N-acetyltransferase" evidence="3">
    <location>
        <begin position="173"/>
        <end position="335"/>
    </location>
</feature>
<dbReference type="Proteomes" id="UP000642107">
    <property type="component" value="Unassembled WGS sequence"/>
</dbReference>
<dbReference type="PROSITE" id="PS51186">
    <property type="entry name" value="GNAT"/>
    <property type="match status" value="2"/>
</dbReference>
<dbReference type="InterPro" id="IPR016181">
    <property type="entry name" value="Acyl_CoA_acyltransferase"/>
</dbReference>
<protein>
    <submittedName>
        <fullName evidence="4">GNAT family N-acetyltransferase</fullName>
    </submittedName>
</protein>
<dbReference type="PANTHER" id="PTHR43877">
    <property type="entry name" value="AMINOALKYLPHOSPHONATE N-ACETYLTRANSFERASE-RELATED-RELATED"/>
    <property type="match status" value="1"/>
</dbReference>
<comment type="caution">
    <text evidence="4">The sequence shown here is derived from an EMBL/GenBank/DDBJ whole genome shotgun (WGS) entry which is preliminary data.</text>
</comment>
<evidence type="ECO:0000313" key="4">
    <source>
        <dbReference type="EMBL" id="MBD9700261.1"/>
    </source>
</evidence>
<organism evidence="4 5">
    <name type="scientific">Flavimobilis rhizosphaerae</name>
    <dbReference type="NCBI Taxonomy" id="2775421"/>
    <lineage>
        <taxon>Bacteria</taxon>
        <taxon>Bacillati</taxon>
        <taxon>Actinomycetota</taxon>
        <taxon>Actinomycetes</taxon>
        <taxon>Micrococcales</taxon>
        <taxon>Jonesiaceae</taxon>
        <taxon>Flavimobilis</taxon>
    </lineage>
</organism>
<reference evidence="4 5" key="1">
    <citation type="submission" date="2020-09" db="EMBL/GenBank/DDBJ databases">
        <title>Flavimobilis rhizosphaerae sp. nov., isolated from rhizosphere soil of Spartina alterniflora.</title>
        <authorList>
            <person name="Hanqin C."/>
        </authorList>
    </citation>
    <scope>NUCLEOTIDE SEQUENCE [LARGE SCALE GENOMIC DNA]</scope>
    <source>
        <strain evidence="4 5">GY 10621</strain>
    </source>
</reference>
<dbReference type="RefSeq" id="WP_192281516.1">
    <property type="nucleotide sequence ID" value="NZ_JACZDF010000007.1"/>
</dbReference>
<name>A0ABR9DT66_9MICO</name>
<dbReference type="Pfam" id="PF00583">
    <property type="entry name" value="Acetyltransf_1"/>
    <property type="match status" value="1"/>
</dbReference>
<evidence type="ECO:0000259" key="3">
    <source>
        <dbReference type="PROSITE" id="PS51186"/>
    </source>
</evidence>
<accession>A0ABR9DT66</accession>
<evidence type="ECO:0000256" key="2">
    <source>
        <dbReference type="ARBA" id="ARBA00023315"/>
    </source>
</evidence>